<reference evidence="1 2" key="1">
    <citation type="journal article" date="2015" name="Genome Biol.">
        <title>Comparative genomics of Steinernema reveals deeply conserved gene regulatory networks.</title>
        <authorList>
            <person name="Dillman A.R."/>
            <person name="Macchietto M."/>
            <person name="Porter C.F."/>
            <person name="Rogers A."/>
            <person name="Williams B."/>
            <person name="Antoshechkin I."/>
            <person name="Lee M.M."/>
            <person name="Goodwin Z."/>
            <person name="Lu X."/>
            <person name="Lewis E.E."/>
            <person name="Goodrich-Blair H."/>
            <person name="Stock S.P."/>
            <person name="Adams B.J."/>
            <person name="Sternberg P.W."/>
            <person name="Mortazavi A."/>
        </authorList>
    </citation>
    <scope>NUCLEOTIDE SEQUENCE [LARGE SCALE GENOMIC DNA]</scope>
    <source>
        <strain evidence="1 2">ALL</strain>
    </source>
</reference>
<dbReference type="Proteomes" id="UP000298663">
    <property type="component" value="Unassembled WGS sequence"/>
</dbReference>
<proteinExistence type="predicted"/>
<name>A0A4U5P8P6_STECR</name>
<reference evidence="1 2" key="2">
    <citation type="journal article" date="2019" name="G3 (Bethesda)">
        <title>Hybrid Assembly of the Genome of the Entomopathogenic Nematode Steinernema carpocapsae Identifies the X-Chromosome.</title>
        <authorList>
            <person name="Serra L."/>
            <person name="Macchietto M."/>
            <person name="Macias-Munoz A."/>
            <person name="McGill C.J."/>
            <person name="Rodriguez I.M."/>
            <person name="Rodriguez B."/>
            <person name="Murad R."/>
            <person name="Mortazavi A."/>
        </authorList>
    </citation>
    <scope>NUCLEOTIDE SEQUENCE [LARGE SCALE GENOMIC DNA]</scope>
    <source>
        <strain evidence="1 2">ALL</strain>
    </source>
</reference>
<keyword evidence="2" id="KW-1185">Reference proteome</keyword>
<accession>A0A4U5P8P6</accession>
<gene>
    <name evidence="1" type="ORF">L596_007116</name>
</gene>
<dbReference type="AlphaFoldDB" id="A0A4U5P8P6"/>
<protein>
    <submittedName>
        <fullName evidence="1">Uncharacterized protein</fullName>
    </submittedName>
</protein>
<dbReference type="EMBL" id="AZBU02000002">
    <property type="protein sequence ID" value="TKR92470.1"/>
    <property type="molecule type" value="Genomic_DNA"/>
</dbReference>
<evidence type="ECO:0000313" key="2">
    <source>
        <dbReference type="Proteomes" id="UP000298663"/>
    </source>
</evidence>
<evidence type="ECO:0000313" key="1">
    <source>
        <dbReference type="EMBL" id="TKR92470.1"/>
    </source>
</evidence>
<comment type="caution">
    <text evidence="1">The sequence shown here is derived from an EMBL/GenBank/DDBJ whole genome shotgun (WGS) entry which is preliminary data.</text>
</comment>
<sequence length="97" mass="11362">MSSETSIESCNIRFFCQWPLSSSLLKTFSSTSINIRKVTRKQRSLKTTKQLVPFDFFSRIQSLGSLSSPLKSRRYRHVWTNILSWNHRDNGPHVEDK</sequence>
<organism evidence="1 2">
    <name type="scientific">Steinernema carpocapsae</name>
    <name type="common">Entomopathogenic nematode</name>
    <dbReference type="NCBI Taxonomy" id="34508"/>
    <lineage>
        <taxon>Eukaryota</taxon>
        <taxon>Metazoa</taxon>
        <taxon>Ecdysozoa</taxon>
        <taxon>Nematoda</taxon>
        <taxon>Chromadorea</taxon>
        <taxon>Rhabditida</taxon>
        <taxon>Tylenchina</taxon>
        <taxon>Panagrolaimomorpha</taxon>
        <taxon>Strongyloidoidea</taxon>
        <taxon>Steinernematidae</taxon>
        <taxon>Steinernema</taxon>
    </lineage>
</organism>